<sequence>MPLEKLICSELVFLTGLPAGYLSLLKVLSCKGMPELEQHCLYQVVEDFKLDHQLGKAEEQFKRRIKQSSSAVNEAQNCSSADQVQRTRVVIECEARYKRSDRVQIRSQAGGTRSSEDDEDQLKSGCKREEKKRALNGLKKQPARTRPAQCRPE</sequence>
<dbReference type="AlphaFoldDB" id="A0A2Z7D6S4"/>
<dbReference type="Proteomes" id="UP000250235">
    <property type="component" value="Unassembled WGS sequence"/>
</dbReference>
<evidence type="ECO:0000313" key="2">
    <source>
        <dbReference type="EMBL" id="KZV55115.1"/>
    </source>
</evidence>
<reference evidence="2 3" key="1">
    <citation type="journal article" date="2015" name="Proc. Natl. Acad. Sci. U.S.A.">
        <title>The resurrection genome of Boea hygrometrica: A blueprint for survival of dehydration.</title>
        <authorList>
            <person name="Xiao L."/>
            <person name="Yang G."/>
            <person name="Zhang L."/>
            <person name="Yang X."/>
            <person name="Zhao S."/>
            <person name="Ji Z."/>
            <person name="Zhou Q."/>
            <person name="Hu M."/>
            <person name="Wang Y."/>
            <person name="Chen M."/>
            <person name="Xu Y."/>
            <person name="Jin H."/>
            <person name="Xiao X."/>
            <person name="Hu G."/>
            <person name="Bao F."/>
            <person name="Hu Y."/>
            <person name="Wan P."/>
            <person name="Li L."/>
            <person name="Deng X."/>
            <person name="Kuang T."/>
            <person name="Xiang C."/>
            <person name="Zhu J.K."/>
            <person name="Oliver M.J."/>
            <person name="He Y."/>
        </authorList>
    </citation>
    <scope>NUCLEOTIDE SEQUENCE [LARGE SCALE GENOMIC DNA]</scope>
    <source>
        <strain evidence="3">cv. XS01</strain>
    </source>
</reference>
<protein>
    <submittedName>
        <fullName evidence="2">Uncharacterized protein</fullName>
    </submittedName>
</protein>
<accession>A0A2Z7D6S4</accession>
<dbReference type="EMBL" id="KQ989010">
    <property type="protein sequence ID" value="KZV55115.1"/>
    <property type="molecule type" value="Genomic_DNA"/>
</dbReference>
<keyword evidence="3" id="KW-1185">Reference proteome</keyword>
<feature type="region of interest" description="Disordered" evidence="1">
    <location>
        <begin position="103"/>
        <end position="153"/>
    </location>
</feature>
<proteinExistence type="predicted"/>
<evidence type="ECO:0000313" key="3">
    <source>
        <dbReference type="Proteomes" id="UP000250235"/>
    </source>
</evidence>
<name>A0A2Z7D6S4_9LAMI</name>
<gene>
    <name evidence="2" type="ORF">F511_31607</name>
</gene>
<organism evidence="2 3">
    <name type="scientific">Dorcoceras hygrometricum</name>
    <dbReference type="NCBI Taxonomy" id="472368"/>
    <lineage>
        <taxon>Eukaryota</taxon>
        <taxon>Viridiplantae</taxon>
        <taxon>Streptophyta</taxon>
        <taxon>Embryophyta</taxon>
        <taxon>Tracheophyta</taxon>
        <taxon>Spermatophyta</taxon>
        <taxon>Magnoliopsida</taxon>
        <taxon>eudicotyledons</taxon>
        <taxon>Gunneridae</taxon>
        <taxon>Pentapetalae</taxon>
        <taxon>asterids</taxon>
        <taxon>lamiids</taxon>
        <taxon>Lamiales</taxon>
        <taxon>Gesneriaceae</taxon>
        <taxon>Didymocarpoideae</taxon>
        <taxon>Trichosporeae</taxon>
        <taxon>Loxocarpinae</taxon>
        <taxon>Dorcoceras</taxon>
    </lineage>
</organism>
<evidence type="ECO:0000256" key="1">
    <source>
        <dbReference type="SAM" id="MobiDB-lite"/>
    </source>
</evidence>